<dbReference type="InterPro" id="IPR036318">
    <property type="entry name" value="FAD-bd_PCMH-like_sf"/>
</dbReference>
<comment type="caution">
    <text evidence="5">The sequence shown here is derived from an EMBL/GenBank/DDBJ whole genome shotgun (WGS) entry which is preliminary data.</text>
</comment>
<dbReference type="InterPro" id="IPR044751">
    <property type="entry name" value="Ion_transp-like_CBS"/>
</dbReference>
<dbReference type="EMBL" id="JASKYM010000001">
    <property type="protein sequence ID" value="MDK2562067.1"/>
    <property type="molecule type" value="Genomic_DNA"/>
</dbReference>
<evidence type="ECO:0000313" key="6">
    <source>
        <dbReference type="Proteomes" id="UP001301012"/>
    </source>
</evidence>
<dbReference type="InterPro" id="IPR016169">
    <property type="entry name" value="FAD-bd_PCMH_sub2"/>
</dbReference>
<dbReference type="PANTHER" id="PTHR22777:SF17">
    <property type="entry name" value="UPF0053 PROTEIN SLL0260"/>
    <property type="match status" value="1"/>
</dbReference>
<dbReference type="CDD" id="cd04590">
    <property type="entry name" value="CBS_pair_CorC_HlyC_assoc"/>
    <property type="match status" value="1"/>
</dbReference>
<evidence type="ECO:0000313" key="5">
    <source>
        <dbReference type="EMBL" id="MDK2562067.1"/>
    </source>
</evidence>
<name>A0ABT7E555_9FIRM</name>
<evidence type="ECO:0000256" key="1">
    <source>
        <dbReference type="ARBA" id="ARBA00022737"/>
    </source>
</evidence>
<organism evidence="5 6">
    <name type="scientific">Romboutsia sedimentorum</name>
    <dbReference type="NCBI Taxonomy" id="1368474"/>
    <lineage>
        <taxon>Bacteria</taxon>
        <taxon>Bacillati</taxon>
        <taxon>Bacillota</taxon>
        <taxon>Clostridia</taxon>
        <taxon>Peptostreptococcales</taxon>
        <taxon>Peptostreptococcaceae</taxon>
        <taxon>Romboutsia</taxon>
    </lineage>
</organism>
<evidence type="ECO:0000259" key="4">
    <source>
        <dbReference type="PROSITE" id="PS51371"/>
    </source>
</evidence>
<keyword evidence="2 3" id="KW-0129">CBS domain</keyword>
<dbReference type="SUPFAM" id="SSF56176">
    <property type="entry name" value="FAD-binding/transporter-associated domain-like"/>
    <property type="match status" value="1"/>
</dbReference>
<dbReference type="SUPFAM" id="SSF54631">
    <property type="entry name" value="CBS-domain pair"/>
    <property type="match status" value="1"/>
</dbReference>
<dbReference type="SMART" id="SM01091">
    <property type="entry name" value="CorC_HlyC"/>
    <property type="match status" value="1"/>
</dbReference>
<reference evidence="5 6" key="1">
    <citation type="submission" date="2023-05" db="EMBL/GenBank/DDBJ databases">
        <title>Rombocin, a short stable natural nisin variant, displays selective antimicrobial activity against Listeria monocytogenes and employs dual mode of action to kill target bacterial strains.</title>
        <authorList>
            <person name="Wambui J."/>
            <person name="Stephan R."/>
            <person name="Kuipers O.P."/>
        </authorList>
    </citation>
    <scope>NUCLEOTIDE SEQUENCE [LARGE SCALE GENOMIC DNA]</scope>
    <source>
        <strain evidence="5 6">RC002</strain>
    </source>
</reference>
<keyword evidence="6" id="KW-1185">Reference proteome</keyword>
<dbReference type="PROSITE" id="PS51371">
    <property type="entry name" value="CBS"/>
    <property type="match status" value="1"/>
</dbReference>
<sequence length="274" mass="31500">MNTLEPEPERHISKSNFKRILESSNTFLSRLKGNKKSESTQSEDQTIENTKFELNDKMVREIMTSRTDTFTINIEECIDSVLEDLKITNHSKIPVYEKNKDNIIGVLNVADLVFEAKEVGFENLDIRKILHSPCFIPETKKVNELFNSLDSQVDNLFILVDEYGGFSGIVSMEDLIYEIKGVTNNSSDLKHHKIKKIDDNNFIVKGFLTVSDFNEIFNADIEEGDYDTLNGYIINQLGQIPNEDEDIQLNLGKLMFKLIKINNRRIEDIQISII</sequence>
<dbReference type="Proteomes" id="UP001301012">
    <property type="component" value="Unassembled WGS sequence"/>
</dbReference>
<evidence type="ECO:0000256" key="3">
    <source>
        <dbReference type="PROSITE-ProRule" id="PRU00703"/>
    </source>
</evidence>
<proteinExistence type="predicted"/>
<dbReference type="InterPro" id="IPR000644">
    <property type="entry name" value="CBS_dom"/>
</dbReference>
<dbReference type="Gene3D" id="3.10.580.10">
    <property type="entry name" value="CBS-domain"/>
    <property type="match status" value="1"/>
</dbReference>
<dbReference type="InterPro" id="IPR005170">
    <property type="entry name" value="Transptr-assoc_dom"/>
</dbReference>
<dbReference type="Pfam" id="PF00571">
    <property type="entry name" value="CBS"/>
    <property type="match status" value="2"/>
</dbReference>
<keyword evidence="1" id="KW-0677">Repeat</keyword>
<feature type="domain" description="CBS" evidence="4">
    <location>
        <begin position="58"/>
        <end position="126"/>
    </location>
</feature>
<dbReference type="RefSeq" id="WP_284131055.1">
    <property type="nucleotide sequence ID" value="NZ_JASKYM010000001.1"/>
</dbReference>
<evidence type="ECO:0000256" key="2">
    <source>
        <dbReference type="ARBA" id="ARBA00023122"/>
    </source>
</evidence>
<accession>A0ABT7E555</accession>
<protein>
    <submittedName>
        <fullName evidence="5">Transporter associated domain-containing protein</fullName>
    </submittedName>
</protein>
<dbReference type="InterPro" id="IPR046342">
    <property type="entry name" value="CBS_dom_sf"/>
</dbReference>
<dbReference type="PANTHER" id="PTHR22777">
    <property type="entry name" value="HEMOLYSIN-RELATED"/>
    <property type="match status" value="1"/>
</dbReference>
<dbReference type="Pfam" id="PF03471">
    <property type="entry name" value="CorC_HlyC"/>
    <property type="match status" value="1"/>
</dbReference>
<gene>
    <name evidence="5" type="ORF">QOZ84_00790</name>
</gene>
<dbReference type="Gene3D" id="3.30.465.10">
    <property type="match status" value="1"/>
</dbReference>